<dbReference type="InterPro" id="IPR002191">
    <property type="entry name" value="Bac_export_3"/>
</dbReference>
<dbReference type="PANTHER" id="PTHR34040">
    <property type="entry name" value="FLAGELLAR BIOSYNTHETIC PROTEIN FLIQ"/>
    <property type="match status" value="1"/>
</dbReference>
<reference evidence="10" key="1">
    <citation type="submission" date="2020-01" db="EMBL/GenBank/DDBJ databases">
        <title>'Steroidobacter agaridevorans' sp. nov., agar-degrading bacteria isolated from rhizosphere soils.</title>
        <authorList>
            <person name="Ikenaga M."/>
            <person name="Kataoka M."/>
            <person name="Murouchi A."/>
            <person name="Katsuragi S."/>
            <person name="Sakai M."/>
        </authorList>
    </citation>
    <scope>NUCLEOTIDE SEQUENCE [LARGE SCALE GENOMIC DNA]</scope>
    <source>
        <strain evidence="10">YU21-B</strain>
    </source>
</reference>
<evidence type="ECO:0000313" key="10">
    <source>
        <dbReference type="Proteomes" id="UP000445000"/>
    </source>
</evidence>
<keyword evidence="6" id="KW-0843">Virulence</keyword>
<evidence type="ECO:0000256" key="4">
    <source>
        <dbReference type="ARBA" id="ARBA00022692"/>
    </source>
</evidence>
<dbReference type="AlphaFoldDB" id="A0A829YHT8"/>
<keyword evidence="7 8" id="KW-0472">Membrane</keyword>
<dbReference type="GO" id="GO:0009306">
    <property type="term" value="P:protein secretion"/>
    <property type="evidence" value="ECO:0007669"/>
    <property type="project" value="InterPro"/>
</dbReference>
<dbReference type="Pfam" id="PF01313">
    <property type="entry name" value="Bac_export_3"/>
    <property type="match status" value="1"/>
</dbReference>
<organism evidence="9 10">
    <name type="scientific">Steroidobacter agaridevorans</name>
    <dbReference type="NCBI Taxonomy" id="2695856"/>
    <lineage>
        <taxon>Bacteria</taxon>
        <taxon>Pseudomonadati</taxon>
        <taxon>Pseudomonadota</taxon>
        <taxon>Gammaproteobacteria</taxon>
        <taxon>Steroidobacterales</taxon>
        <taxon>Steroidobacteraceae</taxon>
        <taxon>Steroidobacter</taxon>
    </lineage>
</organism>
<dbReference type="InterPro" id="IPR006306">
    <property type="entry name" value="T3SS_HrpO"/>
</dbReference>
<name>A0A829YHT8_9GAMM</name>
<dbReference type="RefSeq" id="WP_161814029.1">
    <property type="nucleotide sequence ID" value="NZ_BLJN01000004.1"/>
</dbReference>
<protein>
    <recommendedName>
        <fullName evidence="11">EscS/YscS/HrcS family type III secretion system export apparatus protein</fullName>
    </recommendedName>
</protein>
<evidence type="ECO:0000256" key="1">
    <source>
        <dbReference type="ARBA" id="ARBA00004651"/>
    </source>
</evidence>
<comment type="subcellular location">
    <subcellularLocation>
        <location evidence="1">Cell membrane</location>
        <topology evidence="1">Multi-pass membrane protein</topology>
    </subcellularLocation>
</comment>
<dbReference type="NCBIfam" id="TIGR01403">
    <property type="entry name" value="fliQ_rel_III"/>
    <property type="match status" value="1"/>
</dbReference>
<keyword evidence="3" id="KW-1003">Cell membrane</keyword>
<sequence length="88" mass="9397">MAIEHLSTYVQQALLLVLWLSLPAVLVAGVVGLLVAFAQAVTQIQDQTISFGIKLICATVAIALTSAWLGGELLNFANRMFDAIANVR</sequence>
<accession>A0A829YHT8</accession>
<dbReference type="PIRSF" id="PIRSF004669">
    <property type="entry name" value="FliQ"/>
    <property type="match status" value="1"/>
</dbReference>
<evidence type="ECO:0000256" key="8">
    <source>
        <dbReference type="SAM" id="Phobius"/>
    </source>
</evidence>
<dbReference type="GO" id="GO:0005886">
    <property type="term" value="C:plasma membrane"/>
    <property type="evidence" value="ECO:0007669"/>
    <property type="project" value="UniProtKB-SubCell"/>
</dbReference>
<keyword evidence="10" id="KW-1185">Reference proteome</keyword>
<comment type="caution">
    <text evidence="9">The sequence shown here is derived from an EMBL/GenBank/DDBJ whole genome shotgun (WGS) entry which is preliminary data.</text>
</comment>
<evidence type="ECO:0000256" key="5">
    <source>
        <dbReference type="ARBA" id="ARBA00022989"/>
    </source>
</evidence>
<feature type="transmembrane region" description="Helical" evidence="8">
    <location>
        <begin position="49"/>
        <end position="70"/>
    </location>
</feature>
<dbReference type="Proteomes" id="UP000445000">
    <property type="component" value="Unassembled WGS sequence"/>
</dbReference>
<evidence type="ECO:0000256" key="6">
    <source>
        <dbReference type="ARBA" id="ARBA00023026"/>
    </source>
</evidence>
<keyword evidence="4 8" id="KW-0812">Transmembrane</keyword>
<proteinExistence type="inferred from homology"/>
<keyword evidence="5 8" id="KW-1133">Transmembrane helix</keyword>
<dbReference type="EMBL" id="BLJN01000004">
    <property type="protein sequence ID" value="GFE82378.1"/>
    <property type="molecule type" value="Genomic_DNA"/>
</dbReference>
<dbReference type="PRINTS" id="PR00952">
    <property type="entry name" value="TYPE3IMQPROT"/>
</dbReference>
<evidence type="ECO:0000313" key="9">
    <source>
        <dbReference type="EMBL" id="GFE82378.1"/>
    </source>
</evidence>
<comment type="similarity">
    <text evidence="2">Belongs to the FliQ/MopD/SpaQ family.</text>
</comment>
<evidence type="ECO:0000256" key="3">
    <source>
        <dbReference type="ARBA" id="ARBA00022475"/>
    </source>
</evidence>
<evidence type="ECO:0008006" key="11">
    <source>
        <dbReference type="Google" id="ProtNLM"/>
    </source>
</evidence>
<gene>
    <name evidence="9" type="ORF">GCM10011487_43780</name>
</gene>
<feature type="transmembrane region" description="Helical" evidence="8">
    <location>
        <begin position="12"/>
        <end position="37"/>
    </location>
</feature>
<evidence type="ECO:0000256" key="7">
    <source>
        <dbReference type="ARBA" id="ARBA00023136"/>
    </source>
</evidence>
<dbReference type="PANTHER" id="PTHR34040:SF7">
    <property type="entry name" value="SURFACE PRESENTATION OF ANTIGENS PROTEIN SPAQ"/>
    <property type="match status" value="1"/>
</dbReference>
<evidence type="ECO:0000256" key="2">
    <source>
        <dbReference type="ARBA" id="ARBA00006156"/>
    </source>
</evidence>